<proteinExistence type="predicted"/>
<dbReference type="SUPFAM" id="SSF81901">
    <property type="entry name" value="HCP-like"/>
    <property type="match status" value="1"/>
</dbReference>
<dbReference type="Gene3D" id="1.25.40.10">
    <property type="entry name" value="Tetratricopeptide repeat domain"/>
    <property type="match status" value="1"/>
</dbReference>
<dbReference type="EMBL" id="CDQK01000005">
    <property type="protein sequence ID" value="CEP24060.1"/>
    <property type="molecule type" value="Genomic_DNA"/>
</dbReference>
<evidence type="ECO:0000313" key="1">
    <source>
        <dbReference type="EMBL" id="CEP24060.1"/>
    </source>
</evidence>
<protein>
    <recommendedName>
        <fullName evidence="3">HCP-like protein</fullName>
    </recommendedName>
</protein>
<accession>A0A0H5C729</accession>
<organism evidence="1 2">
    <name type="scientific">Cyberlindnera jadinii (strain ATCC 18201 / CBS 1600 / BCRC 20928 / JCM 3617 / NBRC 0987 / NRRL Y-1542)</name>
    <name type="common">Torula yeast</name>
    <name type="synonym">Candida utilis</name>
    <dbReference type="NCBI Taxonomy" id="983966"/>
    <lineage>
        <taxon>Eukaryota</taxon>
        <taxon>Fungi</taxon>
        <taxon>Dikarya</taxon>
        <taxon>Ascomycota</taxon>
        <taxon>Saccharomycotina</taxon>
        <taxon>Saccharomycetes</taxon>
        <taxon>Phaffomycetales</taxon>
        <taxon>Phaffomycetaceae</taxon>
        <taxon>Cyberlindnera</taxon>
    </lineage>
</organism>
<dbReference type="Proteomes" id="UP000038830">
    <property type="component" value="Unassembled WGS sequence"/>
</dbReference>
<reference evidence="2" key="1">
    <citation type="journal article" date="2015" name="J. Biotechnol.">
        <title>The structure of the Cyberlindnera jadinii genome and its relation to Candida utilis analyzed by the occurrence of single nucleotide polymorphisms.</title>
        <authorList>
            <person name="Rupp O."/>
            <person name="Brinkrolf K."/>
            <person name="Buerth C."/>
            <person name="Kunigo M."/>
            <person name="Schneider J."/>
            <person name="Jaenicke S."/>
            <person name="Goesmann A."/>
            <person name="Puehler A."/>
            <person name="Jaeger K.-E."/>
            <person name="Ernst J.F."/>
        </authorList>
    </citation>
    <scope>NUCLEOTIDE SEQUENCE [LARGE SCALE GENOMIC DNA]</scope>
    <source>
        <strain evidence="2">ATCC 18201 / CBS 1600 / BCRC 20928 / JCM 3617 / NBRC 0987 / NRRL Y-1542</strain>
    </source>
</reference>
<evidence type="ECO:0000313" key="2">
    <source>
        <dbReference type="Proteomes" id="UP000038830"/>
    </source>
</evidence>
<evidence type="ECO:0008006" key="3">
    <source>
        <dbReference type="Google" id="ProtNLM"/>
    </source>
</evidence>
<dbReference type="AlphaFoldDB" id="A0A0H5C729"/>
<gene>
    <name evidence="1" type="ORF">BN1211_4776</name>
</gene>
<name>A0A0H5C729_CYBJN</name>
<dbReference type="InterPro" id="IPR011990">
    <property type="entry name" value="TPR-like_helical_dom_sf"/>
</dbReference>
<sequence>MSSVVKRFFTSRPPFYEVIPKKKVMNRILFDLDAKHSFNKLYPVYESIYKKLDGDGEAEIPAKITANDLMVMKRALETVRVQSHSTNKHLVSLENSLVEYAAERGNNDAVSLLAYEALLGNDEEDKQHAKKLISKLLEMKHPLTMKLSGDLCLRNKMNQQAEQFYLDFIALEDDTFLASEVFKQLGILSFQKPDLIQARHWFSRSVKTGPLDKVAECHYYLGQLNGFDPKRSRYHLEAAASQGFKESFKQLGFLELNQFGNVRKATEWFKLGTELGDVDCVVGLFDCFMKENKFKMAYGAYTTLKQNETAFEHFTETRTKSIALMNENYTPLKNTMANIEKFQQSESTAVNDNDRWNI</sequence>